<gene>
    <name evidence="1" type="ORF">OKIOD_LOCUS11501</name>
</gene>
<dbReference type="Pfam" id="PF02996">
    <property type="entry name" value="Prefoldin"/>
    <property type="match status" value="1"/>
</dbReference>
<proteinExistence type="predicted"/>
<evidence type="ECO:0000313" key="1">
    <source>
        <dbReference type="EMBL" id="CAG5106202.1"/>
    </source>
</evidence>
<protein>
    <submittedName>
        <fullName evidence="1">Oidioi.mRNA.OKI2018_I69.chr1.g2736.t1.cds</fullName>
    </submittedName>
</protein>
<organism evidence="1 2">
    <name type="scientific">Oikopleura dioica</name>
    <name type="common">Tunicate</name>
    <dbReference type="NCBI Taxonomy" id="34765"/>
    <lineage>
        <taxon>Eukaryota</taxon>
        <taxon>Metazoa</taxon>
        <taxon>Chordata</taxon>
        <taxon>Tunicata</taxon>
        <taxon>Appendicularia</taxon>
        <taxon>Copelata</taxon>
        <taxon>Oikopleuridae</taxon>
        <taxon>Oikopleura</taxon>
    </lineage>
</organism>
<dbReference type="CDD" id="cd23158">
    <property type="entry name" value="Prefoldin_UXT"/>
    <property type="match status" value="1"/>
</dbReference>
<sequence length="178" mass="20570">MSSEKITSFEKHVNFNLRPKIRKLQIYRDKVIEEQSEYRRLFETMEKFISTGRKGNMRTKADLGNNFYCDAEIDNCELVAVNLGHGVFLELTQVEARDYCKKKEELLEAKVSALTEEICEAKAEVRFVLEGVRELNQMAAEPEAKRKISSTFKHQSVFNAFHSPKFSAIKSEKGKHSE</sequence>
<name>A0ABN7SXF1_OIKDI</name>
<dbReference type="Gene3D" id="1.10.287.370">
    <property type="match status" value="1"/>
</dbReference>
<evidence type="ECO:0000313" key="2">
    <source>
        <dbReference type="Proteomes" id="UP001158576"/>
    </source>
</evidence>
<reference evidence="1 2" key="1">
    <citation type="submission" date="2021-04" db="EMBL/GenBank/DDBJ databases">
        <authorList>
            <person name="Bliznina A."/>
        </authorList>
    </citation>
    <scope>NUCLEOTIDE SEQUENCE [LARGE SCALE GENOMIC DNA]</scope>
</reference>
<accession>A0ABN7SXF1</accession>
<dbReference type="InterPro" id="IPR004127">
    <property type="entry name" value="Prefoldin_subunit_alpha"/>
</dbReference>
<dbReference type="SUPFAM" id="SSF46579">
    <property type="entry name" value="Prefoldin"/>
    <property type="match status" value="1"/>
</dbReference>
<keyword evidence="2" id="KW-1185">Reference proteome</keyword>
<dbReference type="InterPro" id="IPR009053">
    <property type="entry name" value="Prefoldin"/>
</dbReference>
<dbReference type="Proteomes" id="UP001158576">
    <property type="component" value="Chromosome 1"/>
</dbReference>
<dbReference type="EMBL" id="OU015566">
    <property type="protein sequence ID" value="CAG5106202.1"/>
    <property type="molecule type" value="Genomic_DNA"/>
</dbReference>